<dbReference type="PANTHER" id="PTHR38467:SF1">
    <property type="entry name" value="CONJUGATIVE TRANSFER: ASSEMBLY"/>
    <property type="match status" value="1"/>
</dbReference>
<feature type="domain" description="TraG P-loop" evidence="1">
    <location>
        <begin position="230"/>
        <end position="637"/>
    </location>
</feature>
<dbReference type="Pfam" id="PF19044">
    <property type="entry name" value="P-loop_TraG"/>
    <property type="match status" value="1"/>
</dbReference>
<evidence type="ECO:0000313" key="3">
    <source>
        <dbReference type="Proteomes" id="UP000263098"/>
    </source>
</evidence>
<name>A0A3D2SFW7_9BACE</name>
<dbReference type="InterPro" id="IPR027417">
    <property type="entry name" value="P-loop_NTPase"/>
</dbReference>
<dbReference type="Gene3D" id="3.40.50.300">
    <property type="entry name" value="P-loop containing nucleotide triphosphate hydrolases"/>
    <property type="match status" value="2"/>
</dbReference>
<sequence>MGIDEIKDYVARLVNFQDREALNDLNFEQEITCGKNRARMFAITDNELLPDGDLPIYKIDNSVSQERSELYMSIGENIGGIHLNCNHIYNQVLFFSSDKKLKDELSVAKNQHLTNAGWDASLGSKGKELKSLEAEILDENLTLCQAYYSVIIWDEDPVLLDMAEKEFRSKINVLNIKYYVPSHENLAILFGSSIIGATSALSRNYMFVTTLNLAVCFFTHYSNFKDDDAGILFNDRLYQIPLRKDIWDAKNKRVKARNAVVIAPTGSGKSFSVNNIVYQLLDQGYTVVAVEFGNSFKQLCYLYSEISLHVEYDPSMPLGINPFDLEGQLYTGDKEETIINLCLRFWRRQADNNEIVALRKFIKSYYESKTDGHSFEDFYYYIKDNFDSLCLKLNINKNYFDYDSFVHVCSEFVGSGGYANLCALSGAGSGIKDKRFIHFELTKIKSNPFVTSVVMSMLFDVINNKILSDPSKRGYIIFDEYAETAQIKSASALDVNIHQTVAFFYQKIRKENGAVMTIIQSPVQLPDNEYTKGIIANTQILYVLEGNEGVYDDIKTTFSIKNEAHYNQMRSLKNNYSAERPYSECFIRFGETYAITVRIEASQRKYLAFQTQGEIRSELDRMYLENHDMAKCIEKYIDRTAKNNIL</sequence>
<dbReference type="SUPFAM" id="SSF52540">
    <property type="entry name" value="P-loop containing nucleoside triphosphate hydrolases"/>
    <property type="match status" value="1"/>
</dbReference>
<comment type="caution">
    <text evidence="2">The sequence shown here is derived from an EMBL/GenBank/DDBJ whole genome shotgun (WGS) entry which is preliminary data.</text>
</comment>
<proteinExistence type="predicted"/>
<organism evidence="2 3">
    <name type="scientific">Bacteroides graminisolvens</name>
    <dbReference type="NCBI Taxonomy" id="477666"/>
    <lineage>
        <taxon>Bacteria</taxon>
        <taxon>Pseudomonadati</taxon>
        <taxon>Bacteroidota</taxon>
        <taxon>Bacteroidia</taxon>
        <taxon>Bacteroidales</taxon>
        <taxon>Bacteroidaceae</taxon>
        <taxon>Bacteroides</taxon>
    </lineage>
</organism>
<evidence type="ECO:0000259" key="1">
    <source>
        <dbReference type="Pfam" id="PF19044"/>
    </source>
</evidence>
<accession>A0A3D2SFW7</accession>
<protein>
    <submittedName>
        <fullName evidence="2">Conjugal transfer protein</fullName>
    </submittedName>
</protein>
<dbReference type="InterPro" id="IPR053155">
    <property type="entry name" value="F-pilin_assembly_TraC"/>
</dbReference>
<dbReference type="EMBL" id="DPVG01000246">
    <property type="protein sequence ID" value="HCK24488.1"/>
    <property type="molecule type" value="Genomic_DNA"/>
</dbReference>
<gene>
    <name evidence="2" type="ORF">DHW31_06890</name>
</gene>
<dbReference type="Proteomes" id="UP000263098">
    <property type="component" value="Unassembled WGS sequence"/>
</dbReference>
<dbReference type="AlphaFoldDB" id="A0A3D2SFW7"/>
<dbReference type="InterPro" id="IPR043964">
    <property type="entry name" value="P-loop_TraG"/>
</dbReference>
<evidence type="ECO:0000313" key="2">
    <source>
        <dbReference type="EMBL" id="HCK24488.1"/>
    </source>
</evidence>
<dbReference type="PANTHER" id="PTHR38467">
    <property type="match status" value="1"/>
</dbReference>
<reference evidence="2 3" key="1">
    <citation type="journal article" date="2018" name="Nat. Biotechnol.">
        <title>A standardized bacterial taxonomy based on genome phylogeny substantially revises the tree of life.</title>
        <authorList>
            <person name="Parks D.H."/>
            <person name="Chuvochina M."/>
            <person name="Waite D.W."/>
            <person name="Rinke C."/>
            <person name="Skarshewski A."/>
            <person name="Chaumeil P.A."/>
            <person name="Hugenholtz P."/>
        </authorList>
    </citation>
    <scope>NUCLEOTIDE SEQUENCE [LARGE SCALE GENOMIC DNA]</scope>
    <source>
        <strain evidence="2">UBA9667</strain>
    </source>
</reference>